<accession>A0AAV4WQB9</accession>
<dbReference type="Proteomes" id="UP001054945">
    <property type="component" value="Unassembled WGS sequence"/>
</dbReference>
<name>A0AAV4WQB9_CAEEX</name>
<keyword evidence="2" id="KW-1185">Reference proteome</keyword>
<evidence type="ECO:0000313" key="1">
    <source>
        <dbReference type="EMBL" id="GIY83899.1"/>
    </source>
</evidence>
<protein>
    <submittedName>
        <fullName evidence="1">Uncharacterized protein</fullName>
    </submittedName>
</protein>
<reference evidence="1 2" key="1">
    <citation type="submission" date="2021-06" db="EMBL/GenBank/DDBJ databases">
        <title>Caerostris extrusa draft genome.</title>
        <authorList>
            <person name="Kono N."/>
            <person name="Arakawa K."/>
        </authorList>
    </citation>
    <scope>NUCLEOTIDE SEQUENCE [LARGE SCALE GENOMIC DNA]</scope>
</reference>
<sequence>MPFLLLFPEVAGQAVRALPPRQTDPHCQGLLPYCSLRAFIHSLRREKECEVTVVVCRRVVRIPSSPRNRKVLEEGGREGESDWVVDLLASLFLRVME</sequence>
<organism evidence="1 2">
    <name type="scientific">Caerostris extrusa</name>
    <name type="common">Bark spider</name>
    <name type="synonym">Caerostris bankana</name>
    <dbReference type="NCBI Taxonomy" id="172846"/>
    <lineage>
        <taxon>Eukaryota</taxon>
        <taxon>Metazoa</taxon>
        <taxon>Ecdysozoa</taxon>
        <taxon>Arthropoda</taxon>
        <taxon>Chelicerata</taxon>
        <taxon>Arachnida</taxon>
        <taxon>Araneae</taxon>
        <taxon>Araneomorphae</taxon>
        <taxon>Entelegynae</taxon>
        <taxon>Araneoidea</taxon>
        <taxon>Araneidae</taxon>
        <taxon>Caerostris</taxon>
    </lineage>
</organism>
<dbReference type="EMBL" id="BPLR01016440">
    <property type="protein sequence ID" value="GIY83899.1"/>
    <property type="molecule type" value="Genomic_DNA"/>
</dbReference>
<evidence type="ECO:0000313" key="2">
    <source>
        <dbReference type="Proteomes" id="UP001054945"/>
    </source>
</evidence>
<comment type="caution">
    <text evidence="1">The sequence shown here is derived from an EMBL/GenBank/DDBJ whole genome shotgun (WGS) entry which is preliminary data.</text>
</comment>
<proteinExistence type="predicted"/>
<dbReference type="AlphaFoldDB" id="A0AAV4WQB9"/>
<gene>
    <name evidence="1" type="ORF">CEXT_800981</name>
</gene>